<evidence type="ECO:0000256" key="1">
    <source>
        <dbReference type="ARBA" id="ARBA00005567"/>
    </source>
</evidence>
<keyword evidence="4" id="KW-1133">Transmembrane helix</keyword>
<dbReference type="EMBL" id="LT552109">
    <property type="protein sequence ID" value="SAL98471.1"/>
    <property type="molecule type" value="Genomic_DNA"/>
</dbReference>
<dbReference type="GO" id="GO:0000062">
    <property type="term" value="F:fatty-acyl-CoA binding"/>
    <property type="evidence" value="ECO:0007669"/>
    <property type="project" value="InterPro"/>
</dbReference>
<dbReference type="PROSITE" id="PS51228">
    <property type="entry name" value="ACB_2"/>
    <property type="match status" value="1"/>
</dbReference>
<comment type="similarity">
    <text evidence="1">Belongs to the ACBP family.</text>
</comment>
<feature type="domain" description="ACB" evidence="5">
    <location>
        <begin position="8"/>
        <end position="98"/>
    </location>
</feature>
<dbReference type="SUPFAM" id="SSF47027">
    <property type="entry name" value="Acyl-CoA binding protein"/>
    <property type="match status" value="1"/>
</dbReference>
<feature type="region of interest" description="Disordered" evidence="3">
    <location>
        <begin position="181"/>
        <end position="240"/>
    </location>
</feature>
<gene>
    <name evidence="6" type="primary">ABSGL_04008.1 scaffold 4782</name>
</gene>
<evidence type="ECO:0000313" key="7">
    <source>
        <dbReference type="Proteomes" id="UP000078561"/>
    </source>
</evidence>
<evidence type="ECO:0000256" key="2">
    <source>
        <dbReference type="ARBA" id="ARBA00023121"/>
    </source>
</evidence>
<evidence type="ECO:0000256" key="3">
    <source>
        <dbReference type="SAM" id="MobiDB-lite"/>
    </source>
</evidence>
<evidence type="ECO:0000313" key="6">
    <source>
        <dbReference type="EMBL" id="SAL98471.1"/>
    </source>
</evidence>
<feature type="compositionally biased region" description="Low complexity" evidence="3">
    <location>
        <begin position="222"/>
        <end position="235"/>
    </location>
</feature>
<dbReference type="AlphaFoldDB" id="A0A168MGE2"/>
<proteinExistence type="inferred from homology"/>
<dbReference type="InParanoid" id="A0A168MGE2"/>
<name>A0A168MGE2_ABSGL</name>
<dbReference type="Pfam" id="PF00887">
    <property type="entry name" value="ACBP"/>
    <property type="match status" value="1"/>
</dbReference>
<feature type="transmembrane region" description="Helical" evidence="4">
    <location>
        <begin position="278"/>
        <end position="302"/>
    </location>
</feature>
<organism evidence="6">
    <name type="scientific">Absidia glauca</name>
    <name type="common">Pin mould</name>
    <dbReference type="NCBI Taxonomy" id="4829"/>
    <lineage>
        <taxon>Eukaryota</taxon>
        <taxon>Fungi</taxon>
        <taxon>Fungi incertae sedis</taxon>
        <taxon>Mucoromycota</taxon>
        <taxon>Mucoromycotina</taxon>
        <taxon>Mucoromycetes</taxon>
        <taxon>Mucorales</taxon>
        <taxon>Cunninghamellaceae</taxon>
        <taxon>Absidia</taxon>
    </lineage>
</organism>
<dbReference type="PANTHER" id="PTHR23310">
    <property type="entry name" value="ACYL-COA-BINDING PROTEIN, ACBP"/>
    <property type="match status" value="1"/>
</dbReference>
<keyword evidence="7" id="KW-1185">Reference proteome</keyword>
<dbReference type="Proteomes" id="UP000078561">
    <property type="component" value="Unassembled WGS sequence"/>
</dbReference>
<sequence>MSTLPHIIHARFQRALTVVHSLPQDEVGLQPIPTDRLKFYGLYKQATLGECNTQKPSSRKVVDYAKWKAWYRVRHLSCMEAQNLYVNALVELLVEFIHRYPSNQYNGFAKEALQSLESDLSAGSEEVEHYAWEPTLDSANPLTYIEPHDLTNYTHLVTSPTATHFTPTNGSLISASPSLFASSTTTTTQQDPRTPPPQQQQYYHHQKQATIPSPPMEVVRTSFSSSSSSLSSPSSPHISHEQTLETLQTQVAALTEQMDRVRLEVSYPANKRGFLGRLLLVLVKHVLANTLMATLLFVVLLYRRSPVALALADYLTLRSRTLLRSLIRSTVKKVMFWKLTV</sequence>
<dbReference type="OrthoDB" id="346910at2759"/>
<dbReference type="GO" id="GO:0006631">
    <property type="term" value="P:fatty acid metabolic process"/>
    <property type="evidence" value="ECO:0007669"/>
    <property type="project" value="TreeGrafter"/>
</dbReference>
<dbReference type="InterPro" id="IPR014352">
    <property type="entry name" value="FERM/acyl-CoA-bd_prot_sf"/>
</dbReference>
<dbReference type="InterPro" id="IPR000582">
    <property type="entry name" value="Acyl-CoA-binding_protein"/>
</dbReference>
<keyword evidence="2" id="KW-0446">Lipid-binding</keyword>
<evidence type="ECO:0000256" key="4">
    <source>
        <dbReference type="SAM" id="Phobius"/>
    </source>
</evidence>
<dbReference type="STRING" id="4829.A0A168MGE2"/>
<keyword evidence="4" id="KW-0812">Transmembrane</keyword>
<evidence type="ECO:0000259" key="5">
    <source>
        <dbReference type="PROSITE" id="PS51228"/>
    </source>
</evidence>
<reference evidence="6" key="1">
    <citation type="submission" date="2016-04" db="EMBL/GenBank/DDBJ databases">
        <authorList>
            <person name="Evans L.H."/>
            <person name="Alamgir A."/>
            <person name="Owens N."/>
            <person name="Weber N.D."/>
            <person name="Virtaneva K."/>
            <person name="Barbian K."/>
            <person name="Babar A."/>
            <person name="Rosenke K."/>
        </authorList>
    </citation>
    <scope>NUCLEOTIDE SEQUENCE [LARGE SCALE GENOMIC DNA]</scope>
    <source>
        <strain evidence="6">CBS 101.48</strain>
    </source>
</reference>
<protein>
    <recommendedName>
        <fullName evidence="5">ACB domain-containing protein</fullName>
    </recommendedName>
</protein>
<dbReference type="Gene3D" id="1.20.80.10">
    <property type="match status" value="1"/>
</dbReference>
<dbReference type="InterPro" id="IPR035984">
    <property type="entry name" value="Acyl-CoA-binding_sf"/>
</dbReference>
<accession>A0A168MGE2</accession>
<keyword evidence="4" id="KW-0472">Membrane</keyword>
<dbReference type="PANTHER" id="PTHR23310:SF62">
    <property type="entry name" value="ACYL-COA BINDING PROTEIN 1, ISOFORM A"/>
    <property type="match status" value="1"/>
</dbReference>